<dbReference type="Proteomes" id="UP000789396">
    <property type="component" value="Unassembled WGS sequence"/>
</dbReference>
<dbReference type="OrthoDB" id="2307904at2759"/>
<gene>
    <name evidence="1" type="ORF">RFULGI_LOCUS733</name>
</gene>
<accession>A0A9N8VRW5</accession>
<feature type="non-terminal residue" evidence="1">
    <location>
        <position position="140"/>
    </location>
</feature>
<name>A0A9N8VRW5_9GLOM</name>
<sequence length="140" mass="15951">MVSHAKNNKRLSDSLTIIKGRILGGSIDILDKFESQNLLQFYNLRNIIDQEKAFCYESFPDTFFGPKSENSILNSDSLDLLVAFYNDTVEGFQFTKPKQISEIEQISVFPNVIQYEQLKLGSEIFGSTFSACYIKSSRIL</sequence>
<comment type="caution">
    <text evidence="1">The sequence shown here is derived from an EMBL/GenBank/DDBJ whole genome shotgun (WGS) entry which is preliminary data.</text>
</comment>
<dbReference type="EMBL" id="CAJVPZ010000353">
    <property type="protein sequence ID" value="CAG8462200.1"/>
    <property type="molecule type" value="Genomic_DNA"/>
</dbReference>
<keyword evidence="2" id="KW-1185">Reference proteome</keyword>
<protein>
    <submittedName>
        <fullName evidence="1">5359_t:CDS:1</fullName>
    </submittedName>
</protein>
<evidence type="ECO:0000313" key="1">
    <source>
        <dbReference type="EMBL" id="CAG8462200.1"/>
    </source>
</evidence>
<dbReference type="AlphaFoldDB" id="A0A9N8VRW5"/>
<reference evidence="1" key="1">
    <citation type="submission" date="2021-06" db="EMBL/GenBank/DDBJ databases">
        <authorList>
            <person name="Kallberg Y."/>
            <person name="Tangrot J."/>
            <person name="Rosling A."/>
        </authorList>
    </citation>
    <scope>NUCLEOTIDE SEQUENCE</scope>
    <source>
        <strain evidence="1">IN212</strain>
    </source>
</reference>
<organism evidence="1 2">
    <name type="scientific">Racocetra fulgida</name>
    <dbReference type="NCBI Taxonomy" id="60492"/>
    <lineage>
        <taxon>Eukaryota</taxon>
        <taxon>Fungi</taxon>
        <taxon>Fungi incertae sedis</taxon>
        <taxon>Mucoromycota</taxon>
        <taxon>Glomeromycotina</taxon>
        <taxon>Glomeromycetes</taxon>
        <taxon>Diversisporales</taxon>
        <taxon>Gigasporaceae</taxon>
        <taxon>Racocetra</taxon>
    </lineage>
</organism>
<proteinExistence type="predicted"/>
<evidence type="ECO:0000313" key="2">
    <source>
        <dbReference type="Proteomes" id="UP000789396"/>
    </source>
</evidence>